<dbReference type="EMBL" id="CATOUU010000964">
    <property type="protein sequence ID" value="CAI9963105.1"/>
    <property type="molecule type" value="Genomic_DNA"/>
</dbReference>
<dbReference type="AlphaFoldDB" id="A0AA86NLU4"/>
<dbReference type="Proteomes" id="UP001642409">
    <property type="component" value="Unassembled WGS sequence"/>
</dbReference>
<accession>A0AA86NLU4</accession>
<dbReference type="EMBL" id="CAXDID020000218">
    <property type="protein sequence ID" value="CAL6058043.1"/>
    <property type="molecule type" value="Genomic_DNA"/>
</dbReference>
<dbReference type="EMBL" id="CATOUU010000226">
    <property type="protein sequence ID" value="CAI9921524.1"/>
    <property type="molecule type" value="Genomic_DNA"/>
</dbReference>
<evidence type="ECO:0000313" key="5">
    <source>
        <dbReference type="Proteomes" id="UP001642409"/>
    </source>
</evidence>
<comment type="caution">
    <text evidence="1">The sequence shown here is derived from an EMBL/GenBank/DDBJ whole genome shotgun (WGS) entry which is preliminary data.</text>
</comment>
<evidence type="ECO:0000313" key="3">
    <source>
        <dbReference type="EMBL" id="CAL6048010.1"/>
    </source>
</evidence>
<organism evidence="1">
    <name type="scientific">Hexamita inflata</name>
    <dbReference type="NCBI Taxonomy" id="28002"/>
    <lineage>
        <taxon>Eukaryota</taxon>
        <taxon>Metamonada</taxon>
        <taxon>Diplomonadida</taxon>
        <taxon>Hexamitidae</taxon>
        <taxon>Hexamitinae</taxon>
        <taxon>Hexamita</taxon>
    </lineage>
</organism>
<reference evidence="3 5" key="2">
    <citation type="submission" date="2024-07" db="EMBL/GenBank/DDBJ databases">
        <authorList>
            <person name="Akdeniz Z."/>
        </authorList>
    </citation>
    <scope>NUCLEOTIDE SEQUENCE [LARGE SCALE GENOMIC DNA]</scope>
</reference>
<evidence type="ECO:0000313" key="4">
    <source>
        <dbReference type="EMBL" id="CAL6058043.1"/>
    </source>
</evidence>
<gene>
    <name evidence="3" type="ORF">HINF_LOCUS42485</name>
    <name evidence="4" type="ORF">HINF_LOCUS47933</name>
    <name evidence="2" type="ORF">HINF_LOCUS50750</name>
    <name evidence="1" type="ORF">HINF_LOCUS9169</name>
</gene>
<reference evidence="1" key="1">
    <citation type="submission" date="2023-06" db="EMBL/GenBank/DDBJ databases">
        <authorList>
            <person name="Kurt Z."/>
        </authorList>
    </citation>
    <scope>NUCLEOTIDE SEQUENCE</scope>
</reference>
<evidence type="ECO:0000313" key="2">
    <source>
        <dbReference type="EMBL" id="CAI9963105.1"/>
    </source>
</evidence>
<dbReference type="EMBL" id="CAXDID020000173">
    <property type="protein sequence ID" value="CAL6048010.1"/>
    <property type="molecule type" value="Genomic_DNA"/>
</dbReference>
<evidence type="ECO:0000313" key="1">
    <source>
        <dbReference type="EMBL" id="CAI9921524.1"/>
    </source>
</evidence>
<keyword evidence="5" id="KW-1185">Reference proteome</keyword>
<sequence length="129" mass="13983">MSELQNDQGSSQLLDKATDLANQAVDELVPEDYKPFGRQAVQTLGQIPKAVKDYKLGGMMSPLSNFKLGDVARPKPLTGWQKFKRGFGKFFNVIKGPASKLIGALPFSGFLKQGADAASGLINHFKGKK</sequence>
<name>A0AA86NLU4_9EUKA</name>
<protein>
    <submittedName>
        <fullName evidence="3">Hypothetical_protein</fullName>
    </submittedName>
</protein>
<proteinExistence type="predicted"/>